<organism evidence="1">
    <name type="scientific">marine sediment metagenome</name>
    <dbReference type="NCBI Taxonomy" id="412755"/>
    <lineage>
        <taxon>unclassified sequences</taxon>
        <taxon>metagenomes</taxon>
        <taxon>ecological metagenomes</taxon>
    </lineage>
</organism>
<proteinExistence type="predicted"/>
<sequence>MFYVMGTRKGYDGKDGIYNLVGGRYTAEEVITAALDYLTGPLARGINYTSLALINGETDYVGQLDFVSEIKSRLKIVKR</sequence>
<protein>
    <submittedName>
        <fullName evidence="1">Uncharacterized protein</fullName>
    </submittedName>
</protein>
<accession>A0A0F9LUC0</accession>
<gene>
    <name evidence="1" type="ORF">LCGC14_1539210</name>
</gene>
<dbReference type="AlphaFoldDB" id="A0A0F9LUC0"/>
<reference evidence="1" key="1">
    <citation type="journal article" date="2015" name="Nature">
        <title>Complex archaea that bridge the gap between prokaryotes and eukaryotes.</title>
        <authorList>
            <person name="Spang A."/>
            <person name="Saw J.H."/>
            <person name="Jorgensen S.L."/>
            <person name="Zaremba-Niedzwiedzka K."/>
            <person name="Martijn J."/>
            <person name="Lind A.E."/>
            <person name="van Eijk R."/>
            <person name="Schleper C."/>
            <person name="Guy L."/>
            <person name="Ettema T.J."/>
        </authorList>
    </citation>
    <scope>NUCLEOTIDE SEQUENCE</scope>
</reference>
<evidence type="ECO:0000313" key="1">
    <source>
        <dbReference type="EMBL" id="KKM60697.1"/>
    </source>
</evidence>
<comment type="caution">
    <text evidence="1">The sequence shown here is derived from an EMBL/GenBank/DDBJ whole genome shotgun (WGS) entry which is preliminary data.</text>
</comment>
<dbReference type="EMBL" id="LAZR01011629">
    <property type="protein sequence ID" value="KKM60697.1"/>
    <property type="molecule type" value="Genomic_DNA"/>
</dbReference>
<name>A0A0F9LUC0_9ZZZZ</name>